<dbReference type="EMBL" id="CP003546">
    <property type="protein sequence ID" value="AFP85207.1"/>
    <property type="molecule type" value="Genomic_DNA"/>
</dbReference>
<evidence type="ECO:0000313" key="2">
    <source>
        <dbReference type="EMBL" id="AFP85207.1"/>
    </source>
</evidence>
<dbReference type="KEGG" id="sect:A359_08410"/>
<protein>
    <submittedName>
        <fullName evidence="2">Uncharacterized protein</fullName>
    </submittedName>
</protein>
<accession>J3TFV8</accession>
<feature type="transmembrane region" description="Helical" evidence="1">
    <location>
        <begin position="29"/>
        <end position="50"/>
    </location>
</feature>
<evidence type="ECO:0000313" key="3">
    <source>
        <dbReference type="Proteomes" id="UP000003936"/>
    </source>
</evidence>
<organism evidence="2 3">
    <name type="scientific">secondary endosymbiont of Ctenarytaina eucalypti</name>
    <dbReference type="NCBI Taxonomy" id="1199245"/>
    <lineage>
        <taxon>Bacteria</taxon>
        <taxon>Pseudomonadati</taxon>
        <taxon>Pseudomonadota</taxon>
        <taxon>Gammaproteobacteria</taxon>
        <taxon>Enterobacterales</taxon>
        <taxon>Enterobacteriaceae</taxon>
        <taxon>aphid secondary symbionts</taxon>
    </lineage>
</organism>
<evidence type="ECO:0000256" key="1">
    <source>
        <dbReference type="SAM" id="Phobius"/>
    </source>
</evidence>
<reference evidence="2 3" key="1">
    <citation type="journal article" date="2012" name="Mol. Biol. Evol.">
        <title>Genome reduction and co-evolution between the primary and secondary bacterial symbionts of psyllids.</title>
        <authorList>
            <person name="Sloan D.B."/>
            <person name="Moran N.A."/>
        </authorList>
    </citation>
    <scope>NUCLEOTIDE SEQUENCE [LARGE SCALE GENOMIC DNA]</scope>
    <source>
        <strain evidence="2">Ceuc_S</strain>
    </source>
</reference>
<proteinExistence type="predicted"/>
<dbReference type="AlphaFoldDB" id="J3TFV8"/>
<sequence>MNSDNTVLFCVGCFEKEDRGAADRASVDYVILINIIYITLTNFVKSSLLLQHENTQKKERLLAPRSMTGYLRFY</sequence>
<name>J3TFV8_9ENTR</name>
<keyword evidence="1" id="KW-0812">Transmembrane</keyword>
<dbReference type="Proteomes" id="UP000003936">
    <property type="component" value="Chromosome"/>
</dbReference>
<dbReference type="HOGENOM" id="CLU_2685760_0_0_6"/>
<keyword evidence="1" id="KW-1133">Transmembrane helix</keyword>
<keyword evidence="3" id="KW-1185">Reference proteome</keyword>
<gene>
    <name evidence="2" type="ORF">A359_08410</name>
</gene>
<keyword evidence="1" id="KW-0472">Membrane</keyword>